<geneLocation type="plasmid" evidence="1 2">
    <name>p3</name>
</geneLocation>
<evidence type="ECO:0000313" key="2">
    <source>
        <dbReference type="Proteomes" id="UP000679352"/>
    </source>
</evidence>
<proteinExistence type="predicted"/>
<sequence length="286" mass="32447">MTDSIGESIDDFFASRDLSSHSLASIAVDTLIGIITSHQLKGYPTSNSYAAKPAMVYAAPIDVKEFEVWKLENTNALAGLLINNRHFESADESLAQKIFDRNQDLDIKYAKSAFSMASKQGVLTVYPQTGTDLAEDINREHRRRFRFLEYALVLQKFSENYQEIHQSDQCRAAFLLYLSSPFLREDANLPRTVTGSNTWKLLAREFALQRSLEAIEKVHLEQSQAQEKYYVQLSPEVYGSLNYMAEVRRVTRPYRSWLRKDFSDKKIILGILGLIAAAIGAAAKFL</sequence>
<organism evidence="1 2">
    <name type="scientific">Gemmobacter fulvus</name>
    <dbReference type="NCBI Taxonomy" id="2840474"/>
    <lineage>
        <taxon>Bacteria</taxon>
        <taxon>Pseudomonadati</taxon>
        <taxon>Pseudomonadota</taxon>
        <taxon>Alphaproteobacteria</taxon>
        <taxon>Rhodobacterales</taxon>
        <taxon>Paracoccaceae</taxon>
        <taxon>Gemmobacter</taxon>
    </lineage>
</organism>
<dbReference type="Proteomes" id="UP000679352">
    <property type="component" value="Plasmid p3"/>
</dbReference>
<keyword evidence="2" id="KW-1185">Reference proteome</keyword>
<accession>A0A975S345</accession>
<evidence type="ECO:0000313" key="1">
    <source>
        <dbReference type="EMBL" id="QWK92824.1"/>
    </source>
</evidence>
<protein>
    <submittedName>
        <fullName evidence="1">Uncharacterized protein</fullName>
    </submittedName>
</protein>
<name>A0A975S345_9RHOB</name>
<dbReference type="AlphaFoldDB" id="A0A975S345"/>
<gene>
    <name evidence="1" type="ORF">KM031_20585</name>
</gene>
<dbReference type="KEGG" id="gfu:KM031_20585"/>
<dbReference type="RefSeq" id="WP_215507958.1">
    <property type="nucleotide sequence ID" value="NZ_CP076364.1"/>
</dbReference>
<keyword evidence="1" id="KW-0614">Plasmid</keyword>
<dbReference type="EMBL" id="CP076364">
    <property type="protein sequence ID" value="QWK92824.1"/>
    <property type="molecule type" value="Genomic_DNA"/>
</dbReference>
<reference evidence="1" key="1">
    <citation type="submission" date="2021-06" db="EMBL/GenBank/DDBJ databases">
        <authorList>
            <person name="Lee C.-S."/>
            <person name="Jin L."/>
        </authorList>
    </citation>
    <scope>NUCLEOTIDE SEQUENCE</scope>
    <source>
        <strain evidence="1">Con5</strain>
        <plasmid evidence="1">p3</plasmid>
    </source>
</reference>